<dbReference type="InterPro" id="IPR021245">
    <property type="entry name" value="DUF2790"/>
</dbReference>
<dbReference type="Pfam" id="PF10976">
    <property type="entry name" value="DUF2790"/>
    <property type="match status" value="1"/>
</dbReference>
<keyword evidence="1" id="KW-0732">Signal</keyword>
<dbReference type="EMBL" id="CP000304">
    <property type="protein sequence ID" value="ABP79790.1"/>
    <property type="molecule type" value="Genomic_DNA"/>
</dbReference>
<dbReference type="HOGENOM" id="CLU_163360_1_0_6"/>
<proteinExistence type="predicted"/>
<feature type="signal peptide" evidence="1">
    <location>
        <begin position="1"/>
        <end position="40"/>
    </location>
</feature>
<accession>A4VLD9</accession>
<name>A4VLD9_STUS1</name>
<sequence>MQDLPMPVEASRACRRFWRLPVKRLIWIAALAFSAQLAHAADEPKPYQYGDKLDIAKVVSMDVPAGGCEIVQARMTYVDSKGETHETTYLRQGPDCMDH</sequence>
<dbReference type="AlphaFoldDB" id="A4VLD9"/>
<gene>
    <name evidence="2" type="ordered locus">PST_2125</name>
</gene>
<evidence type="ECO:0000313" key="2">
    <source>
        <dbReference type="EMBL" id="ABP79790.1"/>
    </source>
</evidence>
<evidence type="ECO:0008006" key="4">
    <source>
        <dbReference type="Google" id="ProtNLM"/>
    </source>
</evidence>
<evidence type="ECO:0000256" key="1">
    <source>
        <dbReference type="SAM" id="SignalP"/>
    </source>
</evidence>
<protein>
    <recommendedName>
        <fullName evidence="4">DUF2790 domain-containing protein</fullName>
    </recommendedName>
</protein>
<reference evidence="2 3" key="1">
    <citation type="journal article" date="2008" name="Proc. Natl. Acad. Sci. U.S.A.">
        <title>Nitrogen fixation island and rhizosphere competence traits in the genome of root-associated Pseudomonas stutzeri A1501.</title>
        <authorList>
            <person name="Yan Y."/>
            <person name="Yang J."/>
            <person name="Dou Y."/>
            <person name="Chen M."/>
            <person name="Ping S."/>
            <person name="Peng J."/>
            <person name="Lu W."/>
            <person name="Zhang W."/>
            <person name="Yao Z."/>
            <person name="Li H."/>
            <person name="Liu W."/>
            <person name="He S."/>
            <person name="Geng L."/>
            <person name="Zhang X."/>
            <person name="Yang F."/>
            <person name="Yu H."/>
            <person name="Zhan Y."/>
            <person name="Li D."/>
            <person name="Lin Z."/>
            <person name="Wang Y."/>
            <person name="Elmerich C."/>
            <person name="Lin M."/>
            <person name="Jin Q."/>
        </authorList>
    </citation>
    <scope>NUCLEOTIDE SEQUENCE [LARGE SCALE GENOMIC DNA]</scope>
    <source>
        <strain evidence="2 3">A1501</strain>
    </source>
</reference>
<organism evidence="2 3">
    <name type="scientific">Stutzerimonas stutzeri (strain A1501)</name>
    <name type="common">Pseudomonas stutzeri</name>
    <dbReference type="NCBI Taxonomy" id="379731"/>
    <lineage>
        <taxon>Bacteria</taxon>
        <taxon>Pseudomonadati</taxon>
        <taxon>Pseudomonadota</taxon>
        <taxon>Gammaproteobacteria</taxon>
        <taxon>Pseudomonadales</taxon>
        <taxon>Pseudomonadaceae</taxon>
        <taxon>Stutzerimonas</taxon>
    </lineage>
</organism>
<dbReference type="KEGG" id="psa:PST_2125"/>
<dbReference type="Gene3D" id="2.30.140.50">
    <property type="entry name" value="Protein of unknown function DUF2790"/>
    <property type="match status" value="1"/>
</dbReference>
<feature type="chain" id="PRO_5002675288" description="DUF2790 domain-containing protein" evidence="1">
    <location>
        <begin position="41"/>
        <end position="99"/>
    </location>
</feature>
<dbReference type="eggNOG" id="ENOG502ZNU1">
    <property type="taxonomic scope" value="Bacteria"/>
</dbReference>
<dbReference type="Proteomes" id="UP000000233">
    <property type="component" value="Chromosome"/>
</dbReference>
<evidence type="ECO:0000313" key="3">
    <source>
        <dbReference type="Proteomes" id="UP000000233"/>
    </source>
</evidence>
<keyword evidence="3" id="KW-1185">Reference proteome</keyword>